<accession>A0AAD1F6K8</accession>
<name>A0AAD1F6K8_PREIN</name>
<feature type="transmembrane region" description="Helical" evidence="1">
    <location>
        <begin position="6"/>
        <end position="23"/>
    </location>
</feature>
<sequence length="40" mass="4821">MNQQFYYFIVIFASQIEILFRLIDNEMLLSIFNYNVPKGS</sequence>
<dbReference type="Proteomes" id="UP000067008">
    <property type="component" value="Chromosome 2"/>
</dbReference>
<evidence type="ECO:0000313" key="2">
    <source>
        <dbReference type="EMBL" id="BAR94971.1"/>
    </source>
</evidence>
<protein>
    <submittedName>
        <fullName evidence="2">Uncharacterized protein</fullName>
    </submittedName>
</protein>
<organism evidence="2 3">
    <name type="scientific">Prevotella intermedia</name>
    <dbReference type="NCBI Taxonomy" id="28131"/>
    <lineage>
        <taxon>Bacteria</taxon>
        <taxon>Pseudomonadati</taxon>
        <taxon>Bacteroidota</taxon>
        <taxon>Bacteroidia</taxon>
        <taxon>Bacteroidales</taxon>
        <taxon>Prevotellaceae</taxon>
        <taxon>Prevotella</taxon>
    </lineage>
</organism>
<dbReference type="AlphaFoldDB" id="A0AAD1F6K8"/>
<keyword evidence="1" id="KW-0812">Transmembrane</keyword>
<keyword evidence="1" id="KW-0472">Membrane</keyword>
<evidence type="ECO:0000313" key="3">
    <source>
        <dbReference type="Proteomes" id="UP000067008"/>
    </source>
</evidence>
<reference evidence="2 3" key="1">
    <citation type="submission" date="2015-07" db="EMBL/GenBank/DDBJ databases">
        <title>Complete genome sequence of Prevotella intermedia strain 17-2.</title>
        <authorList>
            <person name="Nambu T."/>
        </authorList>
    </citation>
    <scope>NUCLEOTIDE SEQUENCE [LARGE SCALE GENOMIC DNA]</scope>
    <source>
        <strain evidence="2 3">17-2</strain>
    </source>
</reference>
<proteinExistence type="predicted"/>
<gene>
    <name evidence="2" type="ORF">PI172_0243</name>
</gene>
<dbReference type="EMBL" id="AP014925">
    <property type="protein sequence ID" value="BAR94971.1"/>
    <property type="molecule type" value="Genomic_DNA"/>
</dbReference>
<evidence type="ECO:0000256" key="1">
    <source>
        <dbReference type="SAM" id="Phobius"/>
    </source>
</evidence>
<keyword evidence="1" id="KW-1133">Transmembrane helix</keyword>